<name>A0A4Q1JVD7_9GAMM</name>
<comment type="caution">
    <text evidence="1">The sequence shown here is derived from an EMBL/GenBank/DDBJ whole genome shotgun (WGS) entry which is preliminary data.</text>
</comment>
<evidence type="ECO:0008006" key="3">
    <source>
        <dbReference type="Google" id="ProtNLM"/>
    </source>
</evidence>
<proteinExistence type="predicted"/>
<reference evidence="1 2" key="1">
    <citation type="submission" date="2019-01" db="EMBL/GenBank/DDBJ databases">
        <title>Pseudoxanthomonas composti sp. nov., isolated from compost.</title>
        <authorList>
            <person name="Yang G."/>
        </authorList>
    </citation>
    <scope>NUCLEOTIDE SEQUENCE [LARGE SCALE GENOMIC DNA]</scope>
    <source>
        <strain evidence="1 2">GSS15</strain>
    </source>
</reference>
<gene>
    <name evidence="1" type="ORF">EPA99_09265</name>
</gene>
<dbReference type="AlphaFoldDB" id="A0A4Q1JVD7"/>
<dbReference type="Proteomes" id="UP000289784">
    <property type="component" value="Unassembled WGS sequence"/>
</dbReference>
<dbReference type="EMBL" id="SAWZ01000004">
    <property type="protein sequence ID" value="RXR06023.1"/>
    <property type="molecule type" value="Genomic_DNA"/>
</dbReference>
<protein>
    <recommendedName>
        <fullName evidence="3">Hpt domain-containing protein</fullName>
    </recommendedName>
</protein>
<sequence>MDFSADELFEQLALLDETLAAVRQHAGHGEHPELHRQMQSHARALRMMLGTGVGPLAADLVESVTRVLEAGDPQAPLLSMSLQRDTVAAIVRRQAASASFPSISTLDPMMAVR</sequence>
<organism evidence="1 2">
    <name type="scientific">Pseudoxanthomonas composti</name>
    <dbReference type="NCBI Taxonomy" id="2137479"/>
    <lineage>
        <taxon>Bacteria</taxon>
        <taxon>Pseudomonadati</taxon>
        <taxon>Pseudomonadota</taxon>
        <taxon>Gammaproteobacteria</taxon>
        <taxon>Lysobacterales</taxon>
        <taxon>Lysobacteraceae</taxon>
        <taxon>Pseudoxanthomonas</taxon>
    </lineage>
</organism>
<dbReference type="RefSeq" id="WP_129470935.1">
    <property type="nucleotide sequence ID" value="NZ_SAWZ01000004.1"/>
</dbReference>
<keyword evidence="2" id="KW-1185">Reference proteome</keyword>
<evidence type="ECO:0000313" key="2">
    <source>
        <dbReference type="Proteomes" id="UP000289784"/>
    </source>
</evidence>
<evidence type="ECO:0000313" key="1">
    <source>
        <dbReference type="EMBL" id="RXR06023.1"/>
    </source>
</evidence>
<accession>A0A4Q1JVD7</accession>